<sequence>MSHLLAPQEEKKDSAAASKSSPAVTDTSFLVPPQEEKAARTRKSTGRLAHLLPPQEEMIDVAALRGEQARLDRAIARMQEKMNKRRIEQDADDSFGPGGDKQRRDSVLSGAAGVTGEDIGFAENEHLV</sequence>
<proteinExistence type="predicted"/>
<dbReference type="OrthoDB" id="2779013at2759"/>
<feature type="region of interest" description="Disordered" evidence="1">
    <location>
        <begin position="82"/>
        <end position="128"/>
    </location>
</feature>
<evidence type="ECO:0000313" key="3">
    <source>
        <dbReference type="Proteomes" id="UP000313359"/>
    </source>
</evidence>
<evidence type="ECO:0000256" key="1">
    <source>
        <dbReference type="SAM" id="MobiDB-lite"/>
    </source>
</evidence>
<dbReference type="EMBL" id="ML122251">
    <property type="protein sequence ID" value="RPD66092.1"/>
    <property type="molecule type" value="Genomic_DNA"/>
</dbReference>
<dbReference type="Proteomes" id="UP000313359">
    <property type="component" value="Unassembled WGS sequence"/>
</dbReference>
<gene>
    <name evidence="2" type="ORF">L227DRAFT_606232</name>
</gene>
<feature type="region of interest" description="Disordered" evidence="1">
    <location>
        <begin position="1"/>
        <end position="51"/>
    </location>
</feature>
<protein>
    <submittedName>
        <fullName evidence="2">Uncharacterized protein</fullName>
    </submittedName>
</protein>
<organism evidence="2 3">
    <name type="scientific">Lentinus tigrinus ALCF2SS1-6</name>
    <dbReference type="NCBI Taxonomy" id="1328759"/>
    <lineage>
        <taxon>Eukaryota</taxon>
        <taxon>Fungi</taxon>
        <taxon>Dikarya</taxon>
        <taxon>Basidiomycota</taxon>
        <taxon>Agaricomycotina</taxon>
        <taxon>Agaricomycetes</taxon>
        <taxon>Polyporales</taxon>
        <taxon>Polyporaceae</taxon>
        <taxon>Lentinus</taxon>
    </lineage>
</organism>
<reference evidence="2" key="1">
    <citation type="journal article" date="2018" name="Genome Biol. Evol.">
        <title>Genomics and development of Lentinus tigrinus, a white-rot wood-decaying mushroom with dimorphic fruiting bodies.</title>
        <authorList>
            <person name="Wu B."/>
            <person name="Xu Z."/>
            <person name="Knudson A."/>
            <person name="Carlson A."/>
            <person name="Chen N."/>
            <person name="Kovaka S."/>
            <person name="LaButti K."/>
            <person name="Lipzen A."/>
            <person name="Pennachio C."/>
            <person name="Riley R."/>
            <person name="Schakwitz W."/>
            <person name="Umezawa K."/>
            <person name="Ohm R.A."/>
            <person name="Grigoriev I.V."/>
            <person name="Nagy L.G."/>
            <person name="Gibbons J."/>
            <person name="Hibbett D."/>
        </authorList>
    </citation>
    <scope>NUCLEOTIDE SEQUENCE [LARGE SCALE GENOMIC DNA]</scope>
    <source>
        <strain evidence="2">ALCF2SS1-6</strain>
    </source>
</reference>
<keyword evidence="3" id="KW-1185">Reference proteome</keyword>
<dbReference type="STRING" id="1328759.A0A5C2SQL1"/>
<accession>A0A5C2SQL1</accession>
<evidence type="ECO:0000313" key="2">
    <source>
        <dbReference type="EMBL" id="RPD66092.1"/>
    </source>
</evidence>
<dbReference type="AlphaFoldDB" id="A0A5C2SQL1"/>
<name>A0A5C2SQL1_9APHY</name>